<dbReference type="RefSeq" id="WP_043353389.1">
    <property type="nucleotide sequence ID" value="NZ_CP010537.1"/>
</dbReference>
<proteinExistence type="predicted"/>
<name>A0A0C4YGP1_9BURK</name>
<dbReference type="AlphaFoldDB" id="A0A0C4YGP1"/>
<protein>
    <submittedName>
        <fullName evidence="2">Pyridoxamine 5'-phosphate oxidase</fullName>
    </submittedName>
</protein>
<reference evidence="2 3" key="1">
    <citation type="journal article" date="2015" name="Genome Announc.">
        <title>Complete Genome Sequence of Cupriavidus basilensis 4G11, Isolated from the Oak Ridge Field Research Center Site.</title>
        <authorList>
            <person name="Ray J."/>
            <person name="Waters R.J."/>
            <person name="Skerker J.M."/>
            <person name="Kuehl J.V."/>
            <person name="Price M.N."/>
            <person name="Huang J."/>
            <person name="Chakraborty R."/>
            <person name="Arkin A.P."/>
            <person name="Deutschbauer A."/>
        </authorList>
    </citation>
    <scope>NUCLEOTIDE SEQUENCE [LARGE SCALE GENOMIC DNA]</scope>
    <source>
        <strain evidence="2">4G11</strain>
    </source>
</reference>
<dbReference type="OrthoDB" id="7867371at2"/>
<dbReference type="EMBL" id="CP010537">
    <property type="protein sequence ID" value="AJG22103.1"/>
    <property type="molecule type" value="Genomic_DNA"/>
</dbReference>
<dbReference type="Pfam" id="PF01243">
    <property type="entry name" value="PNPOx_N"/>
    <property type="match status" value="1"/>
</dbReference>
<dbReference type="KEGG" id="cbw:RR42_s0510"/>
<dbReference type="InterPro" id="IPR012349">
    <property type="entry name" value="Split_barrel_FMN-bd"/>
</dbReference>
<accession>A0A0C4YGP1</accession>
<gene>
    <name evidence="2" type="ORF">RR42_s0510</name>
</gene>
<dbReference type="STRING" id="68895.RR42_s0510"/>
<sequence length="171" mass="19048">MQTPCLADAWPTIRALIERGQRSSLYCALATVGADGMPTVTPIGTVFARADQTAFFFDRYTSTLAANLAHNDQVCLMAVDSGKGFWFRSLLRGRFHQPPGVRLYGTIGPLRPATAAELQLVQARVKGSRWLKGTRLLWSSFTHVRDIQFTAFRPVAYPVMMEGLWETARNP</sequence>
<organism evidence="2 3">
    <name type="scientific">Cupriavidus basilensis</name>
    <dbReference type="NCBI Taxonomy" id="68895"/>
    <lineage>
        <taxon>Bacteria</taxon>
        <taxon>Pseudomonadati</taxon>
        <taxon>Pseudomonadota</taxon>
        <taxon>Betaproteobacteria</taxon>
        <taxon>Burkholderiales</taxon>
        <taxon>Burkholderiaceae</taxon>
        <taxon>Cupriavidus</taxon>
    </lineage>
</organism>
<dbReference type="SUPFAM" id="SSF50475">
    <property type="entry name" value="FMN-binding split barrel"/>
    <property type="match status" value="1"/>
</dbReference>
<evidence type="ECO:0000313" key="3">
    <source>
        <dbReference type="Proteomes" id="UP000031843"/>
    </source>
</evidence>
<keyword evidence="3" id="KW-1185">Reference proteome</keyword>
<evidence type="ECO:0000313" key="2">
    <source>
        <dbReference type="EMBL" id="AJG22103.1"/>
    </source>
</evidence>
<dbReference type="InterPro" id="IPR011576">
    <property type="entry name" value="Pyridox_Oxase_N"/>
</dbReference>
<dbReference type="Proteomes" id="UP000031843">
    <property type="component" value="Chromosome secondary"/>
</dbReference>
<dbReference type="Gene3D" id="2.30.110.10">
    <property type="entry name" value="Electron Transport, Fmn-binding Protein, Chain A"/>
    <property type="match status" value="1"/>
</dbReference>
<evidence type="ECO:0000259" key="1">
    <source>
        <dbReference type="Pfam" id="PF01243"/>
    </source>
</evidence>
<feature type="domain" description="Pyridoxamine 5'-phosphate oxidase N-terminal" evidence="1">
    <location>
        <begin position="23"/>
        <end position="146"/>
    </location>
</feature>